<sequence length="137" mass="15176">MEEDLEEGTTEVVEAEMVRVSDFRVIVLSANYVANSITVHTCYHRYDPHFQGQPPQVSNAIPYSNILPPPPSTTFHQPKTYLAAATNNSEGSWFANSGATHHVTAEQSNILQHSYNNKGLEQLYVGNGKGVTKEMLL</sequence>
<name>A0ABU6ZQ94_9FABA</name>
<dbReference type="Proteomes" id="UP001341840">
    <property type="component" value="Unassembled WGS sequence"/>
</dbReference>
<reference evidence="1 2" key="1">
    <citation type="journal article" date="2023" name="Plants (Basel)">
        <title>Bridging the Gap: Combining Genomics and Transcriptomics Approaches to Understand Stylosanthes scabra, an Orphan Legume from the Brazilian Caatinga.</title>
        <authorList>
            <person name="Ferreira-Neto J.R.C."/>
            <person name="da Silva M.D."/>
            <person name="Binneck E."/>
            <person name="de Melo N.F."/>
            <person name="da Silva R.H."/>
            <person name="de Melo A.L.T.M."/>
            <person name="Pandolfi V."/>
            <person name="Bustamante F.O."/>
            <person name="Brasileiro-Vidal A.C."/>
            <person name="Benko-Iseppon A.M."/>
        </authorList>
    </citation>
    <scope>NUCLEOTIDE SEQUENCE [LARGE SCALE GENOMIC DNA]</scope>
    <source>
        <tissue evidence="1">Leaves</tissue>
    </source>
</reference>
<evidence type="ECO:0000313" key="2">
    <source>
        <dbReference type="Proteomes" id="UP001341840"/>
    </source>
</evidence>
<proteinExistence type="predicted"/>
<keyword evidence="2" id="KW-1185">Reference proteome</keyword>
<organism evidence="1 2">
    <name type="scientific">Stylosanthes scabra</name>
    <dbReference type="NCBI Taxonomy" id="79078"/>
    <lineage>
        <taxon>Eukaryota</taxon>
        <taxon>Viridiplantae</taxon>
        <taxon>Streptophyta</taxon>
        <taxon>Embryophyta</taxon>
        <taxon>Tracheophyta</taxon>
        <taxon>Spermatophyta</taxon>
        <taxon>Magnoliopsida</taxon>
        <taxon>eudicotyledons</taxon>
        <taxon>Gunneridae</taxon>
        <taxon>Pentapetalae</taxon>
        <taxon>rosids</taxon>
        <taxon>fabids</taxon>
        <taxon>Fabales</taxon>
        <taxon>Fabaceae</taxon>
        <taxon>Papilionoideae</taxon>
        <taxon>50 kb inversion clade</taxon>
        <taxon>dalbergioids sensu lato</taxon>
        <taxon>Dalbergieae</taxon>
        <taxon>Pterocarpus clade</taxon>
        <taxon>Stylosanthes</taxon>
    </lineage>
</organism>
<evidence type="ECO:0000313" key="1">
    <source>
        <dbReference type="EMBL" id="MED6224115.1"/>
    </source>
</evidence>
<dbReference type="EMBL" id="JASCZI010273039">
    <property type="protein sequence ID" value="MED6224115.1"/>
    <property type="molecule type" value="Genomic_DNA"/>
</dbReference>
<protein>
    <submittedName>
        <fullName evidence="1">Uncharacterized protein</fullName>
    </submittedName>
</protein>
<gene>
    <name evidence="1" type="ORF">PIB30_080616</name>
</gene>
<comment type="caution">
    <text evidence="1">The sequence shown here is derived from an EMBL/GenBank/DDBJ whole genome shotgun (WGS) entry which is preliminary data.</text>
</comment>
<accession>A0ABU6ZQ94</accession>